<organism evidence="2 4">
    <name type="scientific">Streptomyces lydicus</name>
    <dbReference type="NCBI Taxonomy" id="47763"/>
    <lineage>
        <taxon>Bacteria</taxon>
        <taxon>Bacillati</taxon>
        <taxon>Actinomycetota</taxon>
        <taxon>Actinomycetes</taxon>
        <taxon>Kitasatosporales</taxon>
        <taxon>Streptomycetaceae</taxon>
        <taxon>Streptomyces</taxon>
    </lineage>
</organism>
<keyword evidence="4" id="KW-1185">Reference proteome</keyword>
<dbReference type="EMBL" id="CP017157">
    <property type="protein sequence ID" value="AOP50623.1"/>
    <property type="molecule type" value="Genomic_DNA"/>
</dbReference>
<dbReference type="KEGG" id="slc:SL103_34220"/>
<evidence type="ECO:0000256" key="1">
    <source>
        <dbReference type="SAM" id="MobiDB-lite"/>
    </source>
</evidence>
<dbReference type="KEGG" id="slc:SL103_34125"/>
<dbReference type="Gene3D" id="3.40.50.300">
    <property type="entry name" value="P-loop containing nucleotide triphosphate hydrolases"/>
    <property type="match status" value="1"/>
</dbReference>
<evidence type="ECO:0008006" key="5">
    <source>
        <dbReference type="Google" id="ProtNLM"/>
    </source>
</evidence>
<dbReference type="AlphaFoldDB" id="A0A1D7VV50"/>
<gene>
    <name evidence="2" type="ORF">SL103_34125</name>
    <name evidence="3" type="ORF">SL103_34220</name>
</gene>
<sequence>MASSNVPALDWSWGTTPATAAALIAGGAYSTAAVGAATGLPASYALLVGAAGAAAQAGADLYQRRPHGHSAARCAGWLATGGWTAVALAEHTVLTWATTGKWAAGTAVGITLARGLVRAEETARTERASRRLQKWANGQAKDWHERLHRLFRLDGHEIEGVKPWAGDVGYTVRVLMPSEAPELPADAIRKLAVDLKLPKGGSIQILDGEVYGQILIRVTAKDVLAETIDFPEDVTETSIYQRIQLGLLPDAEPADFPLTDVCALEIGQTGSGKSNTINVTNGQLLRTVDAVVWHLDVTGAGISLPWLRSWAVDGTVDRPLIDWTADTIEEAHIMLDVAIAAINTRKAAYQDLMHDADDDKIPVSPQVPAIIIVVDEIAELPYEILTKLDTVVDTGRAARVRTVISGLRATQDVITAAMKKQSRVRIGMRVSDPEELNHLFPTGGTRLNPKAAAHKGSGFLSAPDEDDVDSEPTPFKCFRIKPKVINTISPKLAARRPAVDAISLDTAPGRYYASRWGRILPRLYKDKKLSPATLPYTELEILRPPLDEVNGLPLTGKGQPRNSGAPRPATSGPAGERPARFGSDALASLLKAPAATATETAPAPQGGEGTEVIRAEFGRVLEQAGNLTNPVPRLLADAHQHVVAAGGRIHTADLATRLNMDPLLLGTELGKLLRAVGIERPGKGTVRAGADNESKPGYQQETLAAALRAYANHHAA</sequence>
<accession>A0A1D7VV50</accession>
<dbReference type="RefSeq" id="WP_069572848.1">
    <property type="nucleotide sequence ID" value="NZ_CP017157.1"/>
</dbReference>
<evidence type="ECO:0000313" key="2">
    <source>
        <dbReference type="EMBL" id="AOP50623.1"/>
    </source>
</evidence>
<name>A0A1D7VV50_9ACTN</name>
<evidence type="ECO:0000313" key="4">
    <source>
        <dbReference type="Proteomes" id="UP000094094"/>
    </source>
</evidence>
<feature type="region of interest" description="Disordered" evidence="1">
    <location>
        <begin position="550"/>
        <end position="580"/>
    </location>
</feature>
<dbReference type="SUPFAM" id="SSF52540">
    <property type="entry name" value="P-loop containing nucleoside triphosphate hydrolases"/>
    <property type="match status" value="1"/>
</dbReference>
<proteinExistence type="predicted"/>
<evidence type="ECO:0000313" key="3">
    <source>
        <dbReference type="EMBL" id="AOP50638.1"/>
    </source>
</evidence>
<reference evidence="2 4" key="1">
    <citation type="submission" date="2016-09" db="EMBL/GenBank/DDBJ databases">
        <title>Complete genome sequencing of Streptomyces lydicus 103 and metabolic pathways analysis of antibiotic biosynthesis.</title>
        <authorList>
            <person name="Jia N."/>
            <person name="Ding M.-Z."/>
            <person name="Gao F."/>
            <person name="Yuan Y.-J."/>
        </authorList>
    </citation>
    <scope>NUCLEOTIDE SEQUENCE [LARGE SCALE GENOMIC DNA]</scope>
    <source>
        <strain evidence="2 4">103</strain>
    </source>
</reference>
<dbReference type="InterPro" id="IPR027417">
    <property type="entry name" value="P-loop_NTPase"/>
</dbReference>
<dbReference type="Proteomes" id="UP000094094">
    <property type="component" value="Chromosome"/>
</dbReference>
<dbReference type="EMBL" id="CP017157">
    <property type="protein sequence ID" value="AOP50638.1"/>
    <property type="molecule type" value="Genomic_DNA"/>
</dbReference>
<protein>
    <recommendedName>
        <fullName evidence="5">FtsK domain-containing protein</fullName>
    </recommendedName>
</protein>